<evidence type="ECO:0000256" key="1">
    <source>
        <dbReference type="SAM" id="MobiDB-lite"/>
    </source>
</evidence>
<feature type="compositionally biased region" description="Basic and acidic residues" evidence="1">
    <location>
        <begin position="45"/>
        <end position="55"/>
    </location>
</feature>
<protein>
    <submittedName>
        <fullName evidence="2">Uncharacterized protein</fullName>
    </submittedName>
</protein>
<feature type="region of interest" description="Disordered" evidence="1">
    <location>
        <begin position="26"/>
        <end position="62"/>
    </location>
</feature>
<comment type="caution">
    <text evidence="2">The sequence shown here is derived from an EMBL/GenBank/DDBJ whole genome shotgun (WGS) entry which is preliminary data.</text>
</comment>
<evidence type="ECO:0000313" key="2">
    <source>
        <dbReference type="EMBL" id="MPC30618.1"/>
    </source>
</evidence>
<dbReference type="AlphaFoldDB" id="A0A5B7EAG7"/>
<reference evidence="2 3" key="1">
    <citation type="submission" date="2019-05" db="EMBL/GenBank/DDBJ databases">
        <title>Another draft genome of Portunus trituberculatus and its Hox gene families provides insights of decapod evolution.</title>
        <authorList>
            <person name="Jeong J.-H."/>
            <person name="Song I."/>
            <person name="Kim S."/>
            <person name="Choi T."/>
            <person name="Kim D."/>
            <person name="Ryu S."/>
            <person name="Kim W."/>
        </authorList>
    </citation>
    <scope>NUCLEOTIDE SEQUENCE [LARGE SCALE GENOMIC DNA]</scope>
    <source>
        <tissue evidence="2">Muscle</tissue>
    </source>
</reference>
<organism evidence="2 3">
    <name type="scientific">Portunus trituberculatus</name>
    <name type="common">Swimming crab</name>
    <name type="synonym">Neptunus trituberculatus</name>
    <dbReference type="NCBI Taxonomy" id="210409"/>
    <lineage>
        <taxon>Eukaryota</taxon>
        <taxon>Metazoa</taxon>
        <taxon>Ecdysozoa</taxon>
        <taxon>Arthropoda</taxon>
        <taxon>Crustacea</taxon>
        <taxon>Multicrustacea</taxon>
        <taxon>Malacostraca</taxon>
        <taxon>Eumalacostraca</taxon>
        <taxon>Eucarida</taxon>
        <taxon>Decapoda</taxon>
        <taxon>Pleocyemata</taxon>
        <taxon>Brachyura</taxon>
        <taxon>Eubrachyura</taxon>
        <taxon>Portunoidea</taxon>
        <taxon>Portunidae</taxon>
        <taxon>Portuninae</taxon>
        <taxon>Portunus</taxon>
    </lineage>
</organism>
<proteinExistence type="predicted"/>
<dbReference type="EMBL" id="VSRR010002287">
    <property type="protein sequence ID" value="MPC30618.1"/>
    <property type="molecule type" value="Genomic_DNA"/>
</dbReference>
<name>A0A5B7EAG7_PORTR</name>
<accession>A0A5B7EAG7</accession>
<evidence type="ECO:0000313" key="3">
    <source>
        <dbReference type="Proteomes" id="UP000324222"/>
    </source>
</evidence>
<dbReference type="Proteomes" id="UP000324222">
    <property type="component" value="Unassembled WGS sequence"/>
</dbReference>
<sequence length="62" mass="7166">MRLEGTWEEELRGGDTVRGLEQMQGIGTGLHTRRRNSYRSQRNNDNVDRKARCGDSARVNFN</sequence>
<keyword evidence="3" id="KW-1185">Reference proteome</keyword>
<gene>
    <name evidence="2" type="ORF">E2C01_023885</name>
</gene>